<dbReference type="Pfam" id="PF04072">
    <property type="entry name" value="LCM"/>
    <property type="match status" value="1"/>
</dbReference>
<dbReference type="STRING" id="1841861.GCA_900157365_03061"/>
<protein>
    <recommendedName>
        <fullName evidence="6">S-adenosyl-L-methionine-dependent methyltransferase</fullName>
        <ecNumber evidence="6">2.1.1.-</ecNumber>
    </recommendedName>
</protein>
<evidence type="ECO:0000313" key="7">
    <source>
        <dbReference type="EMBL" id="SPM42521.1"/>
    </source>
</evidence>
<gene>
    <name evidence="7" type="ORF">MNAB215_4741</name>
</gene>
<evidence type="ECO:0000313" key="8">
    <source>
        <dbReference type="Proteomes" id="UP000240424"/>
    </source>
</evidence>
<evidence type="ECO:0000256" key="3">
    <source>
        <dbReference type="ARBA" id="ARBA00022603"/>
    </source>
</evidence>
<name>A0A2U3PFJ8_9MYCO</name>
<proteinExistence type="inferred from homology"/>
<keyword evidence="5 6" id="KW-0949">S-adenosyl-L-methionine</keyword>
<dbReference type="AlphaFoldDB" id="A0A2U3PFJ8"/>
<dbReference type="InterPro" id="IPR007213">
    <property type="entry name" value="Ppm1/Ppm2/Tcmp"/>
</dbReference>
<dbReference type="PANTHER" id="PTHR43619">
    <property type="entry name" value="S-ADENOSYL-L-METHIONINE-DEPENDENT METHYLTRANSFERASE YKTD-RELATED"/>
    <property type="match status" value="1"/>
</dbReference>
<comment type="function">
    <text evidence="1 6">Exhibits S-adenosyl-L-methionine-dependent methyltransferase activity.</text>
</comment>
<sequence length="301" mass="33473">MSVVPAEARNLRVAGAITQRMPSNGHTITHVSDTARWTALHRATESARPDALFHDPLAERLAGEHGRAIVAGVPWQDRSGWWLVARTKIIDDAIADALTNGCDRVLNLAAGLDTRPYRLDLPAELTWIEADLPKLLAEKTELLADQTPRCRLTRTAVDLAEPTARDAFFDDALNGATKAFVLTEGLSMYLEYQDIEALSGAIKRPEVTWWMLDFAFPGLRKRINKNVDGIAESAPFKFAPENGLAFFENLGWRTLEAESLLEAAYRLHRLPIWMRPLAWLPKSDLRHPGSKPSSAVALLTH</sequence>
<accession>A0A2U3PFJ8</accession>
<dbReference type="GO" id="GO:0008168">
    <property type="term" value="F:methyltransferase activity"/>
    <property type="evidence" value="ECO:0007669"/>
    <property type="project" value="UniProtKB-UniRule"/>
</dbReference>
<dbReference type="InterPro" id="IPR011610">
    <property type="entry name" value="SAM_mthyl_Trfase_ML2640-like"/>
</dbReference>
<dbReference type="PANTHER" id="PTHR43619:SF2">
    <property type="entry name" value="S-ADENOSYL-L-METHIONINE-DEPENDENT METHYLTRANSFERASES SUPERFAMILY PROTEIN"/>
    <property type="match status" value="1"/>
</dbReference>
<evidence type="ECO:0000256" key="4">
    <source>
        <dbReference type="ARBA" id="ARBA00022679"/>
    </source>
</evidence>
<dbReference type="EC" id="2.1.1.-" evidence="6"/>
<organism evidence="7 8">
    <name type="scientific">Mycobacterium numidiamassiliense</name>
    <dbReference type="NCBI Taxonomy" id="1841861"/>
    <lineage>
        <taxon>Bacteria</taxon>
        <taxon>Bacillati</taxon>
        <taxon>Actinomycetota</taxon>
        <taxon>Actinomycetes</taxon>
        <taxon>Mycobacteriales</taxon>
        <taxon>Mycobacteriaceae</taxon>
        <taxon>Mycobacterium</taxon>
    </lineage>
</organism>
<dbReference type="InterPro" id="IPR029063">
    <property type="entry name" value="SAM-dependent_MTases_sf"/>
</dbReference>
<evidence type="ECO:0000256" key="2">
    <source>
        <dbReference type="ARBA" id="ARBA00008138"/>
    </source>
</evidence>
<evidence type="ECO:0000256" key="5">
    <source>
        <dbReference type="ARBA" id="ARBA00022691"/>
    </source>
</evidence>
<dbReference type="Gene3D" id="3.40.50.150">
    <property type="entry name" value="Vaccinia Virus protein VP39"/>
    <property type="match status" value="1"/>
</dbReference>
<evidence type="ECO:0000256" key="6">
    <source>
        <dbReference type="RuleBase" id="RU362030"/>
    </source>
</evidence>
<dbReference type="Proteomes" id="UP000240424">
    <property type="component" value="Unassembled WGS sequence"/>
</dbReference>
<reference evidence="7 8" key="1">
    <citation type="submission" date="2017-01" db="EMBL/GenBank/DDBJ databases">
        <authorList>
            <consortium name="Urmite Genomes"/>
        </authorList>
    </citation>
    <scope>NUCLEOTIDE SEQUENCE [LARGE SCALE GENOMIC DNA]</scope>
    <source>
        <strain evidence="7 8">AB215</strain>
    </source>
</reference>
<dbReference type="SUPFAM" id="SSF53335">
    <property type="entry name" value="S-adenosyl-L-methionine-dependent methyltransferases"/>
    <property type="match status" value="1"/>
</dbReference>
<evidence type="ECO:0000256" key="1">
    <source>
        <dbReference type="ARBA" id="ARBA00003907"/>
    </source>
</evidence>
<comment type="similarity">
    <text evidence="2 6">Belongs to the UPF0677 family.</text>
</comment>
<dbReference type="EMBL" id="FUEZ01000004">
    <property type="protein sequence ID" value="SPM42521.1"/>
    <property type="molecule type" value="Genomic_DNA"/>
</dbReference>
<dbReference type="NCBIfam" id="TIGR00027">
    <property type="entry name" value="mthyl_TIGR00027"/>
    <property type="match status" value="1"/>
</dbReference>
<keyword evidence="4 7" id="KW-0808">Transferase</keyword>
<keyword evidence="3 6" id="KW-0489">Methyltransferase</keyword>
<dbReference type="GO" id="GO:0032259">
    <property type="term" value="P:methylation"/>
    <property type="evidence" value="ECO:0007669"/>
    <property type="project" value="UniProtKB-KW"/>
</dbReference>
<keyword evidence="8" id="KW-1185">Reference proteome</keyword>